<keyword evidence="3" id="KW-0378">Hydrolase</keyword>
<evidence type="ECO:0000313" key="9">
    <source>
        <dbReference type="WBParaSite" id="NBR_0002036801-mRNA-1"/>
    </source>
</evidence>
<comment type="cofactor">
    <cofactor evidence="1 6">
        <name>Ca(2+)</name>
        <dbReference type="ChEBI" id="CHEBI:29108"/>
    </cofactor>
</comment>
<dbReference type="GO" id="GO:0030166">
    <property type="term" value="P:proteoglycan biosynthetic process"/>
    <property type="evidence" value="ECO:0007669"/>
    <property type="project" value="TreeGrafter"/>
</dbReference>
<dbReference type="GO" id="GO:0005509">
    <property type="term" value="F:calcium ion binding"/>
    <property type="evidence" value="ECO:0007669"/>
    <property type="project" value="InterPro"/>
</dbReference>
<evidence type="ECO:0000256" key="1">
    <source>
        <dbReference type="ARBA" id="ARBA00001913"/>
    </source>
</evidence>
<comment type="similarity">
    <text evidence="5">Belongs to the apyrase family.</text>
</comment>
<evidence type="ECO:0000256" key="5">
    <source>
        <dbReference type="ARBA" id="ARBA00025738"/>
    </source>
</evidence>
<keyword evidence="2 6" id="KW-0479">Metal-binding</keyword>
<dbReference type="WBParaSite" id="NBR_0002036801-mRNA-1">
    <property type="protein sequence ID" value="NBR_0002036801-mRNA-1"/>
    <property type="gene ID" value="NBR_0002036801"/>
</dbReference>
<dbReference type="EMBL" id="UYSL01025072">
    <property type="protein sequence ID" value="VDL84106.1"/>
    <property type="molecule type" value="Genomic_DNA"/>
</dbReference>
<dbReference type="OMA" id="ISVEWDE"/>
<accession>A0A0N4YSZ6</accession>
<feature type="binding site" evidence="6">
    <location>
        <position position="104"/>
    </location>
    <ligand>
        <name>Ca(2+)</name>
        <dbReference type="ChEBI" id="CHEBI:29108"/>
    </ligand>
</feature>
<dbReference type="PANTHER" id="PTHR13023:SF3">
    <property type="entry name" value="SOLUBLE CALCIUM-ACTIVATED NUCLEOTIDASE 1"/>
    <property type="match status" value="1"/>
</dbReference>
<evidence type="ECO:0000256" key="2">
    <source>
        <dbReference type="ARBA" id="ARBA00022723"/>
    </source>
</evidence>
<organism evidence="9">
    <name type="scientific">Nippostrongylus brasiliensis</name>
    <name type="common">Rat hookworm</name>
    <dbReference type="NCBI Taxonomy" id="27835"/>
    <lineage>
        <taxon>Eukaryota</taxon>
        <taxon>Metazoa</taxon>
        <taxon>Ecdysozoa</taxon>
        <taxon>Nematoda</taxon>
        <taxon>Chromadorea</taxon>
        <taxon>Rhabditida</taxon>
        <taxon>Rhabditina</taxon>
        <taxon>Rhabditomorpha</taxon>
        <taxon>Strongyloidea</taxon>
        <taxon>Heligmosomidae</taxon>
        <taxon>Nippostrongylus</taxon>
    </lineage>
</organism>
<dbReference type="PANTHER" id="PTHR13023">
    <property type="entry name" value="APYRASE"/>
    <property type="match status" value="1"/>
</dbReference>
<sequence length="421" mass="47989">MEKLIFIKGKVYLLEKFIQNAQSLSRARTVTKHPDGSTEYKVLIVTDLDRGSATGDGKTWRALTRQGKLFISKNRKQANITWDLNADKNLTGKLNINARAMELSELSVFHNRILTPDDRTGMIYEIKDNEAIPWVFLNSGPGNTTEGFKAEWMTIKDDLLYVGSHGNEFRNASGAVLHENNMWVKTVSPDGAVTHHDWRTIFDKIRNACGIYKPGYLTHEAAQYSETRRMWFFLPRKASNTTYDETADETKDTNGNIVHENNMWVKTVSPDGAVTHHDWRTIFDKIRNACGIYKPGYLTHEAAQYSETRRMWFFLPRKASNTTYDETADETKGTNYLIMGKGDLSAFYAKRVGTLTDTTRGFSAFDFVPETRDFLIAALKSREVTGSDDESYFTVFDVNGQVILADQKIDGNYKFEGLFFI</sequence>
<dbReference type="InterPro" id="IPR036258">
    <property type="entry name" value="Apyrase_sf"/>
</dbReference>
<feature type="binding site" evidence="6">
    <location>
        <position position="363"/>
    </location>
    <ligand>
        <name>Ca(2+)</name>
        <dbReference type="ChEBI" id="CHEBI:29108"/>
    </ligand>
</feature>
<name>A0A0N4YSZ6_NIPBR</name>
<dbReference type="SUPFAM" id="SSF101887">
    <property type="entry name" value="Apyrase"/>
    <property type="match status" value="2"/>
</dbReference>
<feature type="binding site" evidence="6">
    <location>
        <position position="151"/>
    </location>
    <ligand>
        <name>Ca(2+)</name>
        <dbReference type="ChEBI" id="CHEBI:29108"/>
    </ligand>
</feature>
<dbReference type="STRING" id="27835.A0A0N4YSZ6"/>
<evidence type="ECO:0000313" key="8">
    <source>
        <dbReference type="Proteomes" id="UP000271162"/>
    </source>
</evidence>
<dbReference type="GO" id="GO:0045134">
    <property type="term" value="F:UDP phosphatase activity"/>
    <property type="evidence" value="ECO:0007669"/>
    <property type="project" value="TreeGrafter"/>
</dbReference>
<evidence type="ECO:0000256" key="3">
    <source>
        <dbReference type="ARBA" id="ARBA00022801"/>
    </source>
</evidence>
<gene>
    <name evidence="7" type="ORF">NBR_LOCUS20369</name>
</gene>
<feature type="binding site" evidence="6">
    <location>
        <position position="105"/>
    </location>
    <ligand>
        <name>Ca(2+)</name>
        <dbReference type="ChEBI" id="CHEBI:29108"/>
    </ligand>
</feature>
<dbReference type="AlphaFoldDB" id="A0A0N4YSZ6"/>
<evidence type="ECO:0000256" key="6">
    <source>
        <dbReference type="PIRSR" id="PIRSR609283-1"/>
    </source>
</evidence>
<proteinExistence type="inferred from homology"/>
<dbReference type="Proteomes" id="UP000271162">
    <property type="component" value="Unassembled WGS sequence"/>
</dbReference>
<dbReference type="Pfam" id="PF06079">
    <property type="entry name" value="Apyrase"/>
    <property type="match status" value="1"/>
</dbReference>
<keyword evidence="4 6" id="KW-0106">Calcium</keyword>
<evidence type="ECO:0000313" key="7">
    <source>
        <dbReference type="EMBL" id="VDL84106.1"/>
    </source>
</evidence>
<reference evidence="9" key="1">
    <citation type="submission" date="2017-02" db="UniProtKB">
        <authorList>
            <consortium name="WormBaseParasite"/>
        </authorList>
    </citation>
    <scope>IDENTIFICATION</scope>
</reference>
<dbReference type="Gene3D" id="2.120.10.100">
    <property type="entry name" value="Apyrase"/>
    <property type="match status" value="2"/>
</dbReference>
<dbReference type="GO" id="GO:0004382">
    <property type="term" value="F:GDP phosphatase activity"/>
    <property type="evidence" value="ECO:0007669"/>
    <property type="project" value="TreeGrafter"/>
</dbReference>
<feature type="binding site" evidence="6">
    <location>
        <position position="301"/>
    </location>
    <ligand>
        <name>Ca(2+)</name>
        <dbReference type="ChEBI" id="CHEBI:29108"/>
    </ligand>
</feature>
<dbReference type="InterPro" id="IPR009283">
    <property type="entry name" value="Apyrase"/>
</dbReference>
<evidence type="ECO:0000256" key="4">
    <source>
        <dbReference type="ARBA" id="ARBA00022837"/>
    </source>
</evidence>
<protein>
    <submittedName>
        <fullName evidence="9">Soluble calcium-activated nucleotidase 1 (inferred by orthology to a human protein)</fullName>
    </submittedName>
</protein>
<reference evidence="7 8" key="2">
    <citation type="submission" date="2018-11" db="EMBL/GenBank/DDBJ databases">
        <authorList>
            <consortium name="Pathogen Informatics"/>
        </authorList>
    </citation>
    <scope>NUCLEOTIDE SEQUENCE [LARGE SCALE GENOMIC DNA]</scope>
</reference>
<feature type="binding site" evidence="6">
    <location>
        <position position="416"/>
    </location>
    <ligand>
        <name>Ca(2+)</name>
        <dbReference type="ChEBI" id="CHEBI:29108"/>
    </ligand>
</feature>
<keyword evidence="8" id="KW-1185">Reference proteome</keyword>